<dbReference type="Proteomes" id="UP001497457">
    <property type="component" value="Chromosome 11b"/>
</dbReference>
<reference evidence="4" key="1">
    <citation type="submission" date="2024-10" db="EMBL/GenBank/DDBJ databases">
        <authorList>
            <person name="Ryan C."/>
        </authorList>
    </citation>
    <scope>NUCLEOTIDE SEQUENCE [LARGE SCALE GENOMIC DNA]</scope>
</reference>
<feature type="domain" description="Enoyl reductase (ER)" evidence="3">
    <location>
        <begin position="80"/>
        <end position="373"/>
    </location>
</feature>
<dbReference type="Pfam" id="PF16884">
    <property type="entry name" value="ADH_N_2"/>
    <property type="match status" value="1"/>
</dbReference>
<dbReference type="FunFam" id="3.40.50.720:FF:000121">
    <property type="entry name" value="Prostaglandin reductase 2"/>
    <property type="match status" value="1"/>
</dbReference>
<dbReference type="PANTHER" id="PTHR43205">
    <property type="entry name" value="PROSTAGLANDIN REDUCTASE"/>
    <property type="match status" value="1"/>
</dbReference>
<keyword evidence="2" id="KW-0560">Oxidoreductase</keyword>
<dbReference type="InterPro" id="IPR013149">
    <property type="entry name" value="ADH-like_C"/>
</dbReference>
<dbReference type="SUPFAM" id="SSF51735">
    <property type="entry name" value="NAD(P)-binding Rossmann-fold domains"/>
    <property type="match status" value="1"/>
</dbReference>
<gene>
    <name evidence="4" type="ORF">URODEC1_LOCUS10704</name>
</gene>
<evidence type="ECO:0000313" key="5">
    <source>
        <dbReference type="Proteomes" id="UP001497457"/>
    </source>
</evidence>
<accession>A0ABC8W6S3</accession>
<comment type="subunit">
    <text evidence="1">Homodimer.</text>
</comment>
<evidence type="ECO:0000313" key="4">
    <source>
        <dbReference type="EMBL" id="CAL4903710.1"/>
    </source>
</evidence>
<name>A0ABC8W6S3_9POAL</name>
<dbReference type="Gene3D" id="3.40.50.720">
    <property type="entry name" value="NAD(P)-binding Rossmann-like Domain"/>
    <property type="match status" value="1"/>
</dbReference>
<dbReference type="EMBL" id="OZ075121">
    <property type="protein sequence ID" value="CAL4903710.1"/>
    <property type="molecule type" value="Genomic_DNA"/>
</dbReference>
<evidence type="ECO:0000259" key="3">
    <source>
        <dbReference type="SMART" id="SM00829"/>
    </source>
</evidence>
<dbReference type="InterPro" id="IPR011032">
    <property type="entry name" value="GroES-like_sf"/>
</dbReference>
<proteinExistence type="predicted"/>
<dbReference type="CDD" id="cd08295">
    <property type="entry name" value="double_bond_reductase_like"/>
    <property type="match status" value="1"/>
</dbReference>
<sequence>MAAAVGGEEVTNRQVILKRYVTGCPMVEDMEVVTGTLRLAVPPGSPAVLVKNLYLSCDPYMRTRMTRHAVPSFVPDYVPGKVQPDGTPVVVVVDNCLSVCIYTCYTVDNCQVLDNCGVSKVVLSGHPDFKPGDLLWGVTGWEEYTLIPNPVFCHMINHREFPLSYYTGVLGVPGLTAYAGLFEVAKAKKGECVFVSAAAGAVGQIVGQLAKLTGCYVVGSAGSDQKVNLLKTKFGFNDAFNYKKELDLNAALKRCFPHGIDVYFENVGGAMLDAVLHNMRHRGRVAVCGQVSQYNLEWPDGVDLFRLVGNHIRMEGFLVSDYLGEYHRFEEEMARYLNEGKVVCVEDVAEGIEAAPAALVGLFAGRNVGKQVVAVARE</sequence>
<protein>
    <recommendedName>
        <fullName evidence="3">Enoyl reductase (ER) domain-containing protein</fullName>
    </recommendedName>
</protein>
<evidence type="ECO:0000256" key="1">
    <source>
        <dbReference type="ARBA" id="ARBA00011738"/>
    </source>
</evidence>
<dbReference type="Pfam" id="PF00107">
    <property type="entry name" value="ADH_zinc_N"/>
    <property type="match status" value="1"/>
</dbReference>
<dbReference type="InterPro" id="IPR020843">
    <property type="entry name" value="ER"/>
</dbReference>
<dbReference type="GO" id="GO:0016491">
    <property type="term" value="F:oxidoreductase activity"/>
    <property type="evidence" value="ECO:0007669"/>
    <property type="project" value="UniProtKB-KW"/>
</dbReference>
<organism evidence="4 5">
    <name type="scientific">Urochloa decumbens</name>
    <dbReference type="NCBI Taxonomy" id="240449"/>
    <lineage>
        <taxon>Eukaryota</taxon>
        <taxon>Viridiplantae</taxon>
        <taxon>Streptophyta</taxon>
        <taxon>Embryophyta</taxon>
        <taxon>Tracheophyta</taxon>
        <taxon>Spermatophyta</taxon>
        <taxon>Magnoliopsida</taxon>
        <taxon>Liliopsida</taxon>
        <taxon>Poales</taxon>
        <taxon>Poaceae</taxon>
        <taxon>PACMAD clade</taxon>
        <taxon>Panicoideae</taxon>
        <taxon>Panicodae</taxon>
        <taxon>Paniceae</taxon>
        <taxon>Melinidinae</taxon>
        <taxon>Urochloa</taxon>
    </lineage>
</organism>
<keyword evidence="5" id="KW-1185">Reference proteome</keyword>
<dbReference type="PANTHER" id="PTHR43205:SF75">
    <property type="entry name" value="OS12G0226400 PROTEIN"/>
    <property type="match status" value="1"/>
</dbReference>
<dbReference type="InterPro" id="IPR041694">
    <property type="entry name" value="ADH_N_2"/>
</dbReference>
<dbReference type="InterPro" id="IPR036291">
    <property type="entry name" value="NAD(P)-bd_dom_sf"/>
</dbReference>
<dbReference type="Gene3D" id="3.90.180.10">
    <property type="entry name" value="Medium-chain alcohol dehydrogenases, catalytic domain"/>
    <property type="match status" value="1"/>
</dbReference>
<dbReference type="InterPro" id="IPR045010">
    <property type="entry name" value="MDR_fam"/>
</dbReference>
<dbReference type="AlphaFoldDB" id="A0ABC8W6S3"/>
<dbReference type="SUPFAM" id="SSF50129">
    <property type="entry name" value="GroES-like"/>
    <property type="match status" value="1"/>
</dbReference>
<evidence type="ECO:0000256" key="2">
    <source>
        <dbReference type="ARBA" id="ARBA00023002"/>
    </source>
</evidence>
<dbReference type="SMART" id="SM00829">
    <property type="entry name" value="PKS_ER"/>
    <property type="match status" value="1"/>
</dbReference>